<feature type="chain" id="PRO_5045319298" evidence="1">
    <location>
        <begin position="19"/>
        <end position="214"/>
    </location>
</feature>
<proteinExistence type="predicted"/>
<dbReference type="EMBL" id="CAXLJM020000023">
    <property type="protein sequence ID" value="CAL8089794.1"/>
    <property type="molecule type" value="Genomic_DNA"/>
</dbReference>
<name>A0ABP1QBS8_9HEXA</name>
<keyword evidence="3" id="KW-1185">Reference proteome</keyword>
<reference evidence="2 3" key="1">
    <citation type="submission" date="2024-08" db="EMBL/GenBank/DDBJ databases">
        <authorList>
            <person name="Cucini C."/>
            <person name="Frati F."/>
        </authorList>
    </citation>
    <scope>NUCLEOTIDE SEQUENCE [LARGE SCALE GENOMIC DNA]</scope>
</reference>
<organism evidence="2 3">
    <name type="scientific">Orchesella dallaii</name>
    <dbReference type="NCBI Taxonomy" id="48710"/>
    <lineage>
        <taxon>Eukaryota</taxon>
        <taxon>Metazoa</taxon>
        <taxon>Ecdysozoa</taxon>
        <taxon>Arthropoda</taxon>
        <taxon>Hexapoda</taxon>
        <taxon>Collembola</taxon>
        <taxon>Entomobryomorpha</taxon>
        <taxon>Entomobryoidea</taxon>
        <taxon>Orchesellidae</taxon>
        <taxon>Orchesellinae</taxon>
        <taxon>Orchesella</taxon>
    </lineage>
</organism>
<evidence type="ECO:0000313" key="3">
    <source>
        <dbReference type="Proteomes" id="UP001642540"/>
    </source>
</evidence>
<evidence type="ECO:0000313" key="2">
    <source>
        <dbReference type="EMBL" id="CAL8089794.1"/>
    </source>
</evidence>
<feature type="signal peptide" evidence="1">
    <location>
        <begin position="1"/>
        <end position="18"/>
    </location>
</feature>
<dbReference type="Proteomes" id="UP001642540">
    <property type="component" value="Unassembled WGS sequence"/>
</dbReference>
<comment type="caution">
    <text evidence="2">The sequence shown here is derived from an EMBL/GenBank/DDBJ whole genome shotgun (WGS) entry which is preliminary data.</text>
</comment>
<accession>A0ABP1QBS8</accession>
<keyword evidence="1" id="KW-0732">Signal</keyword>
<evidence type="ECO:0000256" key="1">
    <source>
        <dbReference type="SAM" id="SignalP"/>
    </source>
</evidence>
<protein>
    <submittedName>
        <fullName evidence="2">Uncharacterized protein</fullName>
    </submittedName>
</protein>
<sequence length="214" mass="23817">MRLIIFGALCDFIALVSGAHKLTIHQAHLEKSPKIESGIFKTHSSKRSILVTFGSTSDMKSLANQISEKYGQYPKEQRIYALYEAFNDYSLECQGSADSYLKSSSYTYTKMWASNIIAIKDADLQCAETLAQMSDVTSITTNKKISLAPVEVEPLGNGDSTSFGWGRTWGLSRINVEEAWKFRYGENQYHEEQGATLRGEGVIIGQIDSGMCKK</sequence>
<gene>
    <name evidence="2" type="ORF">ODALV1_LOCUS7479</name>
</gene>